<keyword evidence="1" id="KW-0238">DNA-binding</keyword>
<reference evidence="7" key="1">
    <citation type="journal article" date="2020" name="Stud. Mycol.">
        <title>101 Dothideomycetes genomes: a test case for predicting lifestyles and emergence of pathogens.</title>
        <authorList>
            <person name="Haridas S."/>
            <person name="Albert R."/>
            <person name="Binder M."/>
            <person name="Bloem J."/>
            <person name="Labutti K."/>
            <person name="Salamov A."/>
            <person name="Andreopoulos B."/>
            <person name="Baker S."/>
            <person name="Barry K."/>
            <person name="Bills G."/>
            <person name="Bluhm B."/>
            <person name="Cannon C."/>
            <person name="Castanera R."/>
            <person name="Culley D."/>
            <person name="Daum C."/>
            <person name="Ezra D."/>
            <person name="Gonzalez J."/>
            <person name="Henrissat B."/>
            <person name="Kuo A."/>
            <person name="Liang C."/>
            <person name="Lipzen A."/>
            <person name="Lutzoni F."/>
            <person name="Magnuson J."/>
            <person name="Mondo S."/>
            <person name="Nolan M."/>
            <person name="Ohm R."/>
            <person name="Pangilinan J."/>
            <person name="Park H.-J."/>
            <person name="Ramirez L."/>
            <person name="Alfaro M."/>
            <person name="Sun H."/>
            <person name="Tritt A."/>
            <person name="Yoshinaga Y."/>
            <person name="Zwiers L.-H."/>
            <person name="Turgeon B."/>
            <person name="Goodwin S."/>
            <person name="Spatafora J."/>
            <person name="Crous P."/>
            <person name="Grigoriev I."/>
        </authorList>
    </citation>
    <scope>NUCLEOTIDE SEQUENCE</scope>
    <source>
        <strain evidence="7">Tuck. ex Michener</strain>
    </source>
</reference>
<feature type="compositionally biased region" description="Low complexity" evidence="4">
    <location>
        <begin position="420"/>
        <end position="431"/>
    </location>
</feature>
<dbReference type="Proteomes" id="UP000800092">
    <property type="component" value="Unassembled WGS sequence"/>
</dbReference>
<sequence length="608" mass="66264">MSNPPNHVSNVDSYAPSSLDANGQYVQSGYPLAHDTQYQHPAPVVPSLNGPYAASFGMPPVAFSAGQYPTANGPNGPSAPNGLGWNNMSSQQFSNGYYSLDPTLHLKLQSLPMLDNLAAQVIATFTKSSFPDIVNFVTRPDSDKGQAYATLKALFENTKRIYSRDHGFLNHTLLGLQDLQQQETIRKANLATFMSSIFGNSTDVNVYYLHNHFLDTFVPYGTRMLKWHAALFLELKTQAYISTVVNGGMSRDEMIQDLFPSNMEAHLLTRRPDAKQLIPSEQDFITRMNTRRYYLVSEGSLALLARKYDWTEFLKELSHNVNKTSDGSNSYAPRASHPDYSDATSYRDSQVPSSSTRRPLQTEMLPPMHTPSRNASIDSHDSTRNAALASQPALISSSSAPINPGFGTTPSPVSSDTRPQQSLMQSSSNLSPATETPSPILSEPVQSLYNRAHQSSASTPNIKNPTSNPSATKTTAASHPSPRRPWTPDEESALLAGLERVGGPHWSAILALYGAGGNISEVLKDRNQVQLKDKARNLKLWFLKSGQEVPPSLRGVTGELKTKDSGKSGESSTGQERKQSTGSSVSEGSSSGKRPSSTPSLQQAKRAR</sequence>
<dbReference type="GO" id="GO:0003691">
    <property type="term" value="F:double-stranded telomeric DNA binding"/>
    <property type="evidence" value="ECO:0007669"/>
    <property type="project" value="TreeGrafter"/>
</dbReference>
<dbReference type="Gene3D" id="1.10.10.60">
    <property type="entry name" value="Homeodomain-like"/>
    <property type="match status" value="1"/>
</dbReference>
<evidence type="ECO:0000259" key="6">
    <source>
        <dbReference type="PROSITE" id="PS51294"/>
    </source>
</evidence>
<feature type="compositionally biased region" description="Polar residues" evidence="4">
    <location>
        <begin position="393"/>
        <end position="419"/>
    </location>
</feature>
<dbReference type="OrthoDB" id="3366990at2759"/>
<keyword evidence="3" id="KW-0131">Cell cycle</keyword>
<evidence type="ECO:0000256" key="4">
    <source>
        <dbReference type="SAM" id="MobiDB-lite"/>
    </source>
</evidence>
<dbReference type="SUPFAM" id="SSF46689">
    <property type="entry name" value="Homeodomain-like"/>
    <property type="match status" value="1"/>
</dbReference>
<evidence type="ECO:0000256" key="3">
    <source>
        <dbReference type="ARBA" id="ARBA00023306"/>
    </source>
</evidence>
<dbReference type="PANTHER" id="PTHR47807">
    <property type="entry name" value="PROTEIN TBF1"/>
    <property type="match status" value="1"/>
</dbReference>
<feature type="domain" description="HTH myb-type" evidence="6">
    <location>
        <begin position="483"/>
        <end position="535"/>
    </location>
</feature>
<evidence type="ECO:0000259" key="5">
    <source>
        <dbReference type="PROSITE" id="PS50090"/>
    </source>
</evidence>
<keyword evidence="2" id="KW-0539">Nucleus</keyword>
<organism evidence="7 8">
    <name type="scientific">Viridothelium virens</name>
    <name type="common">Speckled blister lichen</name>
    <name type="synonym">Trypethelium virens</name>
    <dbReference type="NCBI Taxonomy" id="1048519"/>
    <lineage>
        <taxon>Eukaryota</taxon>
        <taxon>Fungi</taxon>
        <taxon>Dikarya</taxon>
        <taxon>Ascomycota</taxon>
        <taxon>Pezizomycotina</taxon>
        <taxon>Dothideomycetes</taxon>
        <taxon>Dothideomycetes incertae sedis</taxon>
        <taxon>Trypetheliales</taxon>
        <taxon>Trypetheliaceae</taxon>
        <taxon>Viridothelium</taxon>
    </lineage>
</organism>
<gene>
    <name evidence="7" type="ORF">EV356DRAFT_511288</name>
</gene>
<dbReference type="Pfam" id="PF00249">
    <property type="entry name" value="Myb_DNA-binding"/>
    <property type="match status" value="1"/>
</dbReference>
<dbReference type="Pfam" id="PF08558">
    <property type="entry name" value="TRF"/>
    <property type="match status" value="1"/>
</dbReference>
<dbReference type="PROSITE" id="PS50090">
    <property type="entry name" value="MYB_LIKE"/>
    <property type="match status" value="1"/>
</dbReference>
<dbReference type="InterPro" id="IPR052833">
    <property type="entry name" value="Telomeric_DNA-bd_trans-reg"/>
</dbReference>
<feature type="compositionally biased region" description="Polar residues" evidence="4">
    <location>
        <begin position="432"/>
        <end position="478"/>
    </location>
</feature>
<evidence type="ECO:0000256" key="2">
    <source>
        <dbReference type="ARBA" id="ARBA00023242"/>
    </source>
</evidence>
<dbReference type="PROSITE" id="PS51294">
    <property type="entry name" value="HTH_MYB"/>
    <property type="match status" value="1"/>
</dbReference>
<accession>A0A6A6HQ75</accession>
<feature type="region of interest" description="Disordered" evidence="4">
    <location>
        <begin position="321"/>
        <end position="489"/>
    </location>
</feature>
<feature type="compositionally biased region" description="Polar residues" evidence="4">
    <location>
        <begin position="342"/>
        <end position="359"/>
    </location>
</feature>
<evidence type="ECO:0000313" key="8">
    <source>
        <dbReference type="Proteomes" id="UP000800092"/>
    </source>
</evidence>
<proteinExistence type="predicted"/>
<feature type="compositionally biased region" description="Polar residues" evidence="4">
    <location>
        <begin position="321"/>
        <end position="331"/>
    </location>
</feature>
<dbReference type="AlphaFoldDB" id="A0A6A6HQ75"/>
<evidence type="ECO:0000256" key="1">
    <source>
        <dbReference type="ARBA" id="ARBA00023125"/>
    </source>
</evidence>
<dbReference type="InterPro" id="IPR009057">
    <property type="entry name" value="Homeodomain-like_sf"/>
</dbReference>
<dbReference type="SMART" id="SM00717">
    <property type="entry name" value="SANT"/>
    <property type="match status" value="1"/>
</dbReference>
<dbReference type="PANTHER" id="PTHR47807:SF1">
    <property type="entry name" value="PROTEIN TBF1"/>
    <property type="match status" value="1"/>
</dbReference>
<feature type="region of interest" description="Disordered" evidence="4">
    <location>
        <begin position="549"/>
        <end position="608"/>
    </location>
</feature>
<keyword evidence="8" id="KW-1185">Reference proteome</keyword>
<dbReference type="FunFam" id="1.10.10.60:FF:000137">
    <property type="entry name" value="MYB DNA binding protein"/>
    <property type="match status" value="1"/>
</dbReference>
<feature type="domain" description="Myb-like" evidence="5">
    <location>
        <begin position="483"/>
        <end position="539"/>
    </location>
</feature>
<protein>
    <submittedName>
        <fullName evidence="7">Uncharacterized protein</fullName>
    </submittedName>
</protein>
<name>A0A6A6HQ75_VIRVR</name>
<dbReference type="InterPro" id="IPR001005">
    <property type="entry name" value="SANT/Myb"/>
</dbReference>
<dbReference type="InterPro" id="IPR013867">
    <property type="entry name" value="Telomere_rpt-bd_fac_dimer_dom"/>
</dbReference>
<dbReference type="GO" id="GO:0010833">
    <property type="term" value="P:telomere maintenance via telomere lengthening"/>
    <property type="evidence" value="ECO:0007669"/>
    <property type="project" value="TreeGrafter"/>
</dbReference>
<dbReference type="GO" id="GO:0042803">
    <property type="term" value="F:protein homodimerization activity"/>
    <property type="evidence" value="ECO:0007669"/>
    <property type="project" value="InterPro"/>
</dbReference>
<dbReference type="InterPro" id="IPR017930">
    <property type="entry name" value="Myb_dom"/>
</dbReference>
<dbReference type="EMBL" id="ML991771">
    <property type="protein sequence ID" value="KAF2239992.1"/>
    <property type="molecule type" value="Genomic_DNA"/>
</dbReference>
<evidence type="ECO:0000313" key="7">
    <source>
        <dbReference type="EMBL" id="KAF2239992.1"/>
    </source>
</evidence>
<dbReference type="CDD" id="cd11660">
    <property type="entry name" value="SANT_TRF"/>
    <property type="match status" value="1"/>
</dbReference>
<feature type="compositionally biased region" description="Low complexity" evidence="4">
    <location>
        <begin position="580"/>
        <end position="600"/>
    </location>
</feature>